<dbReference type="Pfam" id="PF17931">
    <property type="entry name" value="TetR_C_23"/>
    <property type="match status" value="1"/>
</dbReference>
<dbReference type="Proteomes" id="UP000478208">
    <property type="component" value="Unassembled WGS sequence"/>
</dbReference>
<evidence type="ECO:0000313" key="3">
    <source>
        <dbReference type="Proteomes" id="UP000478208"/>
    </source>
</evidence>
<reference evidence="2 3" key="1">
    <citation type="submission" date="2019-12" db="EMBL/GenBank/DDBJ databases">
        <authorList>
            <person name="Li J."/>
        </authorList>
    </citation>
    <scope>NUCLEOTIDE SEQUENCE [LARGE SCALE GENOMIC DNA]</scope>
    <source>
        <strain evidence="2 3">HL2-2</strain>
    </source>
</reference>
<feature type="domain" description="Tetracyclin repressor-like C-terminal" evidence="1">
    <location>
        <begin position="84"/>
        <end position="210"/>
    </location>
</feature>
<gene>
    <name evidence="2" type="ORF">GN138_07840</name>
</gene>
<proteinExistence type="predicted"/>
<dbReference type="SUPFAM" id="SSF48498">
    <property type="entry name" value="Tetracyclin repressor-like, C-terminal domain"/>
    <property type="match status" value="1"/>
</dbReference>
<keyword evidence="3" id="KW-1185">Reference proteome</keyword>
<dbReference type="RefSeq" id="WP_157363238.1">
    <property type="nucleotide sequence ID" value="NZ_WOWS01000002.1"/>
</dbReference>
<evidence type="ECO:0000313" key="2">
    <source>
        <dbReference type="EMBL" id="MUU78352.1"/>
    </source>
</evidence>
<accession>A0A6L6UBN1</accession>
<dbReference type="InterPro" id="IPR036271">
    <property type="entry name" value="Tet_transcr_reg_TetR-rel_C_sf"/>
</dbReference>
<protein>
    <submittedName>
        <fullName evidence="2">TetR/AcrR family transcriptional regulator</fullName>
    </submittedName>
</protein>
<dbReference type="InterPro" id="IPR041673">
    <property type="entry name" value="TetR_C_23"/>
</dbReference>
<organism evidence="2 3">
    <name type="scientific">Winogradskyella endarachnes</name>
    <dbReference type="NCBI Taxonomy" id="2681965"/>
    <lineage>
        <taxon>Bacteria</taxon>
        <taxon>Pseudomonadati</taxon>
        <taxon>Bacteroidota</taxon>
        <taxon>Flavobacteriia</taxon>
        <taxon>Flavobacteriales</taxon>
        <taxon>Flavobacteriaceae</taxon>
        <taxon>Winogradskyella</taxon>
    </lineage>
</organism>
<dbReference type="EMBL" id="WOWS01000002">
    <property type="protein sequence ID" value="MUU78352.1"/>
    <property type="molecule type" value="Genomic_DNA"/>
</dbReference>
<name>A0A6L6UBN1_9FLAO</name>
<comment type="caution">
    <text evidence="2">The sequence shown here is derived from an EMBL/GenBank/DDBJ whole genome shotgun (WGS) entry which is preliminary data.</text>
</comment>
<evidence type="ECO:0000259" key="1">
    <source>
        <dbReference type="Pfam" id="PF17931"/>
    </source>
</evidence>
<dbReference type="AlphaFoldDB" id="A0A6L6UBN1"/>
<sequence length="218" mass="25803">MAKKKAIKQSDVIDFYMDYVLTHNHKPKSVYAFAKDNNFEEQKFYEFFGSFEALEQAIFQVFFDHTIANLDKSEDYQSFDARNKMLSFYYTFFEILTANRSYVIHALKSSNNKLETLKVLKHLKDSFTNYVAHLDIKTIDLKQEKLEKIQNKALKESAWIQLLVTLKFWMDDTSSSFEKTDIFIEKSLKTSFDLIDTTPLKSIIDFGKFLYKEKMQTK</sequence>
<dbReference type="Gene3D" id="1.10.357.10">
    <property type="entry name" value="Tetracycline Repressor, domain 2"/>
    <property type="match status" value="1"/>
</dbReference>